<feature type="compositionally biased region" description="Basic residues" evidence="1">
    <location>
        <begin position="328"/>
        <end position="338"/>
    </location>
</feature>
<reference evidence="2" key="1">
    <citation type="submission" date="2023-01" db="EMBL/GenBank/DDBJ databases">
        <title>The chitinases involved in constricting ring structure development in the nematode-trapping fungus Drechslerella dactyloides.</title>
        <authorList>
            <person name="Wang R."/>
            <person name="Zhang L."/>
            <person name="Tang P."/>
            <person name="Li S."/>
            <person name="Liang L."/>
        </authorList>
    </citation>
    <scope>NUCLEOTIDE SEQUENCE</scope>
    <source>
        <strain evidence="2">YMF1.00031</strain>
    </source>
</reference>
<dbReference type="Proteomes" id="UP001221413">
    <property type="component" value="Unassembled WGS sequence"/>
</dbReference>
<dbReference type="AlphaFoldDB" id="A0AAD6ISW3"/>
<name>A0AAD6ISW3_DREDA</name>
<comment type="caution">
    <text evidence="2">The sequence shown here is derived from an EMBL/GenBank/DDBJ whole genome shotgun (WGS) entry which is preliminary data.</text>
</comment>
<evidence type="ECO:0000256" key="1">
    <source>
        <dbReference type="SAM" id="MobiDB-lite"/>
    </source>
</evidence>
<sequence>MPEGITAYDMRRMLIARFTETSVYIEIHKRWFKRSAKRSAKSTEDCEEDDCKEGSGDTMNDETLHLLQPLLGQALEFDIKQLAYHGKQLGLSLVPGIWVRVKFALHGHCVTMTRDQYDEIKVDWDRTTPKFNICIQFALVGVNQVMVFSDHTKWIKFTAVPVDPENLRRVPSTSTAIKAFEVSDGLTKWTNLLLQSLRVPVDTGSRRSLQERVLRSGRAEPVLVMIESKEVPHQRRLPVYRVKWPKSGSGGNRFSYAYTVIEVFPMQSDSAVKLDDSDWKSLDWRNNQGEIGVANFMNSIHARKRRETGNKGRRVNLIDENAAAGKSTRQRGRPPKGRKAADEPRADPNRKRLKRAAEKERMRTFNKKKKLQKQEAKLQADTTQGEDSLEQGDKAARSLQAMSLWEYELGYSEEEDEEQSGEVEQTLEEIMVEWQFEDDDEGLDDEGLDDEGLDEGLDTE</sequence>
<organism evidence="2 3">
    <name type="scientific">Drechslerella dactyloides</name>
    <name type="common">Nematode-trapping fungus</name>
    <name type="synonym">Arthrobotrys dactyloides</name>
    <dbReference type="NCBI Taxonomy" id="74499"/>
    <lineage>
        <taxon>Eukaryota</taxon>
        <taxon>Fungi</taxon>
        <taxon>Dikarya</taxon>
        <taxon>Ascomycota</taxon>
        <taxon>Pezizomycotina</taxon>
        <taxon>Orbiliomycetes</taxon>
        <taxon>Orbiliales</taxon>
        <taxon>Orbiliaceae</taxon>
        <taxon>Drechslerella</taxon>
    </lineage>
</organism>
<evidence type="ECO:0000313" key="2">
    <source>
        <dbReference type="EMBL" id="KAJ6258048.1"/>
    </source>
</evidence>
<proteinExistence type="predicted"/>
<evidence type="ECO:0000313" key="3">
    <source>
        <dbReference type="Proteomes" id="UP001221413"/>
    </source>
</evidence>
<feature type="region of interest" description="Disordered" evidence="1">
    <location>
        <begin position="436"/>
        <end position="460"/>
    </location>
</feature>
<feature type="compositionally biased region" description="Basic and acidic residues" evidence="1">
    <location>
        <begin position="339"/>
        <end position="363"/>
    </location>
</feature>
<feature type="compositionally biased region" description="Basic residues" evidence="1">
    <location>
        <begin position="304"/>
        <end position="314"/>
    </location>
</feature>
<dbReference type="EMBL" id="JAQGDS010000009">
    <property type="protein sequence ID" value="KAJ6258048.1"/>
    <property type="molecule type" value="Genomic_DNA"/>
</dbReference>
<keyword evidence="3" id="KW-1185">Reference proteome</keyword>
<protein>
    <submittedName>
        <fullName evidence="2">Uncharacterized protein</fullName>
    </submittedName>
</protein>
<gene>
    <name evidence="2" type="ORF">Dda_6960</name>
</gene>
<accession>A0AAD6ISW3</accession>
<feature type="region of interest" description="Disordered" evidence="1">
    <location>
        <begin position="304"/>
        <end position="395"/>
    </location>
</feature>